<dbReference type="AlphaFoldDB" id="A0A7J9D700"/>
<reference evidence="1 2" key="1">
    <citation type="journal article" date="2019" name="Genome Biol. Evol.">
        <title>Insights into the evolution of the New World diploid cottons (Gossypium, subgenus Houzingenia) based on genome sequencing.</title>
        <authorList>
            <person name="Grover C.E."/>
            <person name="Arick M.A. 2nd"/>
            <person name="Thrash A."/>
            <person name="Conover J.L."/>
            <person name="Sanders W.S."/>
            <person name="Peterson D.G."/>
            <person name="Frelichowski J.E."/>
            <person name="Scheffler J.A."/>
            <person name="Scheffler B.E."/>
            <person name="Wendel J.F."/>
        </authorList>
    </citation>
    <scope>NUCLEOTIDE SEQUENCE [LARGE SCALE GENOMIC DNA]</scope>
    <source>
        <strain evidence="1">5</strain>
        <tissue evidence="1">Leaf</tissue>
    </source>
</reference>
<evidence type="ECO:0000313" key="1">
    <source>
        <dbReference type="EMBL" id="MBA0756517.1"/>
    </source>
</evidence>
<evidence type="ECO:0000313" key="2">
    <source>
        <dbReference type="Proteomes" id="UP000593579"/>
    </source>
</evidence>
<comment type="caution">
    <text evidence="1">The sequence shown here is derived from an EMBL/GenBank/DDBJ whole genome shotgun (WGS) entry which is preliminary data.</text>
</comment>
<dbReference type="OrthoDB" id="1752219at2759"/>
<gene>
    <name evidence="1" type="ORF">Gogos_020404</name>
</gene>
<sequence length="142" mass="16030">LALKQRLITNAERARRGAGTDSACEVCGHGSEDVLYMLKDCPAARNIWSKLILADKLSNFYSISLYEWMIENLLNQNWVYLSIDGLVRTEDGFTAAGGFGYERVLIQIDSLEVVNAIQDESLRGSNSTHIWRIHQLLEIARN</sequence>
<feature type="non-terminal residue" evidence="1">
    <location>
        <position position="142"/>
    </location>
</feature>
<protein>
    <recommendedName>
        <fullName evidence="3">Reverse transcriptase zinc-binding domain-containing protein</fullName>
    </recommendedName>
</protein>
<organism evidence="1 2">
    <name type="scientific">Gossypium gossypioides</name>
    <name type="common">Mexican cotton</name>
    <name type="synonym">Selera gossypioides</name>
    <dbReference type="NCBI Taxonomy" id="34282"/>
    <lineage>
        <taxon>Eukaryota</taxon>
        <taxon>Viridiplantae</taxon>
        <taxon>Streptophyta</taxon>
        <taxon>Embryophyta</taxon>
        <taxon>Tracheophyta</taxon>
        <taxon>Spermatophyta</taxon>
        <taxon>Magnoliopsida</taxon>
        <taxon>eudicotyledons</taxon>
        <taxon>Gunneridae</taxon>
        <taxon>Pentapetalae</taxon>
        <taxon>rosids</taxon>
        <taxon>malvids</taxon>
        <taxon>Malvales</taxon>
        <taxon>Malvaceae</taxon>
        <taxon>Malvoideae</taxon>
        <taxon>Gossypium</taxon>
    </lineage>
</organism>
<evidence type="ECO:0008006" key="3">
    <source>
        <dbReference type="Google" id="ProtNLM"/>
    </source>
</evidence>
<keyword evidence="2" id="KW-1185">Reference proteome</keyword>
<name>A0A7J9D700_GOSGO</name>
<dbReference type="Proteomes" id="UP000593579">
    <property type="component" value="Unassembled WGS sequence"/>
</dbReference>
<dbReference type="EMBL" id="JABEZY010274872">
    <property type="protein sequence ID" value="MBA0756517.1"/>
    <property type="molecule type" value="Genomic_DNA"/>
</dbReference>
<proteinExistence type="predicted"/>
<accession>A0A7J9D700</accession>